<feature type="region of interest" description="Disordered" evidence="2">
    <location>
        <begin position="1"/>
        <end position="21"/>
    </location>
</feature>
<accession>A0A4Q7NQ99</accession>
<dbReference type="CDD" id="cd03801">
    <property type="entry name" value="GT4_PimA-like"/>
    <property type="match status" value="1"/>
</dbReference>
<evidence type="ECO:0000313" key="4">
    <source>
        <dbReference type="Proteomes" id="UP000293638"/>
    </source>
</evidence>
<protein>
    <submittedName>
        <fullName evidence="3">Glycosyl transferase family 1</fullName>
    </submittedName>
</protein>
<dbReference type="GO" id="GO:0016757">
    <property type="term" value="F:glycosyltransferase activity"/>
    <property type="evidence" value="ECO:0007669"/>
    <property type="project" value="TreeGrafter"/>
</dbReference>
<dbReference type="EMBL" id="SGXD01000003">
    <property type="protein sequence ID" value="RZS87383.1"/>
    <property type="molecule type" value="Genomic_DNA"/>
</dbReference>
<comment type="caution">
    <text evidence="3">The sequence shown here is derived from an EMBL/GenBank/DDBJ whole genome shotgun (WGS) entry which is preliminary data.</text>
</comment>
<name>A0A4Q7NQ99_9ACTN</name>
<dbReference type="Proteomes" id="UP000293638">
    <property type="component" value="Unassembled WGS sequence"/>
</dbReference>
<organism evidence="3 4">
    <name type="scientific">Motilibacter rhizosphaerae</name>
    <dbReference type="NCBI Taxonomy" id="598652"/>
    <lineage>
        <taxon>Bacteria</taxon>
        <taxon>Bacillati</taxon>
        <taxon>Actinomycetota</taxon>
        <taxon>Actinomycetes</taxon>
        <taxon>Motilibacterales</taxon>
        <taxon>Motilibacteraceae</taxon>
        <taxon>Motilibacter</taxon>
    </lineage>
</organism>
<keyword evidence="4" id="KW-1185">Reference proteome</keyword>
<reference evidence="3 4" key="1">
    <citation type="submission" date="2019-02" db="EMBL/GenBank/DDBJ databases">
        <title>Genomic Encyclopedia of Type Strains, Phase IV (KMG-IV): sequencing the most valuable type-strain genomes for metagenomic binning, comparative biology and taxonomic classification.</title>
        <authorList>
            <person name="Goeker M."/>
        </authorList>
    </citation>
    <scope>NUCLEOTIDE SEQUENCE [LARGE SCALE GENOMIC DNA]</scope>
    <source>
        <strain evidence="3 4">DSM 45622</strain>
    </source>
</reference>
<dbReference type="Pfam" id="PF13692">
    <property type="entry name" value="Glyco_trans_1_4"/>
    <property type="match status" value="1"/>
</dbReference>
<evidence type="ECO:0000313" key="3">
    <source>
        <dbReference type="EMBL" id="RZS87383.1"/>
    </source>
</evidence>
<dbReference type="PANTHER" id="PTHR46401:SF2">
    <property type="entry name" value="GLYCOSYLTRANSFERASE WBBK-RELATED"/>
    <property type="match status" value="1"/>
</dbReference>
<evidence type="ECO:0000256" key="1">
    <source>
        <dbReference type="ARBA" id="ARBA00022679"/>
    </source>
</evidence>
<feature type="compositionally biased region" description="Polar residues" evidence="2">
    <location>
        <begin position="11"/>
        <end position="21"/>
    </location>
</feature>
<keyword evidence="1 3" id="KW-0808">Transferase</keyword>
<dbReference type="PANTHER" id="PTHR46401">
    <property type="entry name" value="GLYCOSYLTRANSFERASE WBBK-RELATED"/>
    <property type="match status" value="1"/>
</dbReference>
<proteinExistence type="predicted"/>
<evidence type="ECO:0000256" key="2">
    <source>
        <dbReference type="SAM" id="MobiDB-lite"/>
    </source>
</evidence>
<gene>
    <name evidence="3" type="ORF">EV189_2811</name>
</gene>
<dbReference type="GO" id="GO:0009103">
    <property type="term" value="P:lipopolysaccharide biosynthetic process"/>
    <property type="evidence" value="ECO:0007669"/>
    <property type="project" value="TreeGrafter"/>
</dbReference>
<sequence>MQGAVGVACSQDPSDPSSFSGTPSGILAGLRALGVDGRPVAATLPTRSQQGLEAALAALALRPAQLGRPLRDAYRENQSRLVASRPLEAARNLLAARAARRSGAGAFIQFGTDFRLPAGSAYVTYDDQTVVQALRSGQYPWARALSAEERVRVVERQRQVFAGAIACCVGSEWAARSVCADYGIPTDRVRVVGFGARDLQAPVGERDWSRPRFLFVGRDWTRKNGDRVMRAFAELRRRVPAATLDLVGEHPPVEAPGVTGHGVLALGDPADQTVLAALYARATCLVVPSLHEPAGIVYVEAAAAGVGSIGTTSGGAADLVGEGGRVVDPEDDAALLTAMTRFADPATARAFGERAHAGAASSTWTAVAGRLLAALGGVTAAAPPAAASQTDTTGT</sequence>
<dbReference type="AlphaFoldDB" id="A0A4Q7NQ99"/>
<dbReference type="SUPFAM" id="SSF53756">
    <property type="entry name" value="UDP-Glycosyltransferase/glycogen phosphorylase"/>
    <property type="match status" value="1"/>
</dbReference>
<dbReference type="Gene3D" id="3.40.50.2000">
    <property type="entry name" value="Glycogen Phosphorylase B"/>
    <property type="match status" value="1"/>
</dbReference>